<keyword evidence="2" id="KW-1003">Cell membrane</keyword>
<evidence type="ECO:0000256" key="10">
    <source>
        <dbReference type="SAM" id="SignalP"/>
    </source>
</evidence>
<evidence type="ECO:0000313" key="13">
    <source>
        <dbReference type="Proteomes" id="UP000293874"/>
    </source>
</evidence>
<evidence type="ECO:0000256" key="2">
    <source>
        <dbReference type="ARBA" id="ARBA00022475"/>
    </source>
</evidence>
<feature type="signal peptide" evidence="10">
    <location>
        <begin position="1"/>
        <end position="19"/>
    </location>
</feature>
<dbReference type="GO" id="GO:0005886">
    <property type="term" value="C:plasma membrane"/>
    <property type="evidence" value="ECO:0007669"/>
    <property type="project" value="UniProtKB-SubCell"/>
</dbReference>
<dbReference type="InterPro" id="IPR011990">
    <property type="entry name" value="TPR-like_helical_dom_sf"/>
</dbReference>
<evidence type="ECO:0000256" key="7">
    <source>
        <dbReference type="ARBA" id="ARBA00023012"/>
    </source>
</evidence>
<evidence type="ECO:0000256" key="8">
    <source>
        <dbReference type="ARBA" id="ARBA00023136"/>
    </source>
</evidence>
<keyword evidence="3" id="KW-0808">Transferase</keyword>
<dbReference type="Gene3D" id="1.25.40.10">
    <property type="entry name" value="Tetratricopeptide repeat domain"/>
    <property type="match status" value="1"/>
</dbReference>
<dbReference type="Pfam" id="PF07730">
    <property type="entry name" value="HisKA_3"/>
    <property type="match status" value="1"/>
</dbReference>
<dbReference type="Gene3D" id="3.30.565.10">
    <property type="entry name" value="Histidine kinase-like ATPase, C-terminal domain"/>
    <property type="match status" value="1"/>
</dbReference>
<dbReference type="PANTHER" id="PTHR24421">
    <property type="entry name" value="NITRATE/NITRITE SENSOR PROTEIN NARX-RELATED"/>
    <property type="match status" value="1"/>
</dbReference>
<reference evidence="12 13" key="1">
    <citation type="submission" date="2019-02" db="EMBL/GenBank/DDBJ databases">
        <title>Genomic Encyclopedia of Type Strains, Phase IV (KMG-IV): sequencing the most valuable type-strain genomes for metagenomic binning, comparative biology and taxonomic classification.</title>
        <authorList>
            <person name="Goeker M."/>
        </authorList>
    </citation>
    <scope>NUCLEOTIDE SEQUENCE [LARGE SCALE GENOMIC DNA]</scope>
    <source>
        <strain evidence="12 13">DSM 18116</strain>
    </source>
</reference>
<keyword evidence="10" id="KW-0732">Signal</keyword>
<dbReference type="InterPro" id="IPR011712">
    <property type="entry name" value="Sig_transdc_His_kin_sub3_dim/P"/>
</dbReference>
<dbReference type="AlphaFoldDB" id="A0A4Q7MTX4"/>
<dbReference type="InterPro" id="IPR019734">
    <property type="entry name" value="TPR_rpt"/>
</dbReference>
<dbReference type="PANTHER" id="PTHR24421:SF37">
    <property type="entry name" value="SENSOR HISTIDINE KINASE NARS"/>
    <property type="match status" value="1"/>
</dbReference>
<dbReference type="InterPro" id="IPR005467">
    <property type="entry name" value="His_kinase_dom"/>
</dbReference>
<name>A0A4Q7MTX4_9BACT</name>
<dbReference type="Proteomes" id="UP000293874">
    <property type="component" value="Unassembled WGS sequence"/>
</dbReference>
<dbReference type="EMBL" id="SGXA01000002">
    <property type="protein sequence ID" value="RZS72305.1"/>
    <property type="molecule type" value="Genomic_DNA"/>
</dbReference>
<gene>
    <name evidence="12" type="ORF">EV199_4223</name>
</gene>
<proteinExistence type="predicted"/>
<dbReference type="Gene3D" id="1.20.5.1930">
    <property type="match status" value="1"/>
</dbReference>
<organism evidence="12 13">
    <name type="scientific">Pseudobacter ginsenosidimutans</name>
    <dbReference type="NCBI Taxonomy" id="661488"/>
    <lineage>
        <taxon>Bacteria</taxon>
        <taxon>Pseudomonadati</taxon>
        <taxon>Bacteroidota</taxon>
        <taxon>Chitinophagia</taxon>
        <taxon>Chitinophagales</taxon>
        <taxon>Chitinophagaceae</taxon>
        <taxon>Pseudobacter</taxon>
    </lineage>
</organism>
<dbReference type="InterPro" id="IPR050482">
    <property type="entry name" value="Sensor_HK_TwoCompSys"/>
</dbReference>
<keyword evidence="7" id="KW-0902">Two-component regulatory system</keyword>
<evidence type="ECO:0000256" key="4">
    <source>
        <dbReference type="ARBA" id="ARBA00022692"/>
    </source>
</evidence>
<evidence type="ECO:0000256" key="3">
    <source>
        <dbReference type="ARBA" id="ARBA00022679"/>
    </source>
</evidence>
<evidence type="ECO:0000256" key="9">
    <source>
        <dbReference type="SAM" id="Phobius"/>
    </source>
</evidence>
<dbReference type="SUPFAM" id="SSF55874">
    <property type="entry name" value="ATPase domain of HSP90 chaperone/DNA topoisomerase II/histidine kinase"/>
    <property type="match status" value="1"/>
</dbReference>
<dbReference type="InterPro" id="IPR003594">
    <property type="entry name" value="HATPase_dom"/>
</dbReference>
<evidence type="ECO:0000256" key="1">
    <source>
        <dbReference type="ARBA" id="ARBA00004651"/>
    </source>
</evidence>
<evidence type="ECO:0000259" key="11">
    <source>
        <dbReference type="PROSITE" id="PS50109"/>
    </source>
</evidence>
<dbReference type="CDD" id="cd16917">
    <property type="entry name" value="HATPase_UhpB-NarQ-NarX-like"/>
    <property type="match status" value="1"/>
</dbReference>
<comment type="caution">
    <text evidence="12">The sequence shown here is derived from an EMBL/GenBank/DDBJ whole genome shotgun (WGS) entry which is preliminary data.</text>
</comment>
<dbReference type="GO" id="GO:0046983">
    <property type="term" value="F:protein dimerization activity"/>
    <property type="evidence" value="ECO:0007669"/>
    <property type="project" value="InterPro"/>
</dbReference>
<keyword evidence="13" id="KW-1185">Reference proteome</keyword>
<keyword evidence="6 9" id="KW-1133">Transmembrane helix</keyword>
<dbReference type="SMART" id="SM00387">
    <property type="entry name" value="HATPase_c"/>
    <property type="match status" value="1"/>
</dbReference>
<keyword evidence="4 9" id="KW-0812">Transmembrane</keyword>
<accession>A0A4Q7MTX4</accession>
<dbReference type="Pfam" id="PF02518">
    <property type="entry name" value="HATPase_c"/>
    <property type="match status" value="1"/>
</dbReference>
<feature type="chain" id="PRO_5020197436" evidence="10">
    <location>
        <begin position="20"/>
        <end position="648"/>
    </location>
</feature>
<dbReference type="SMART" id="SM00028">
    <property type="entry name" value="TPR"/>
    <property type="match status" value="5"/>
</dbReference>
<evidence type="ECO:0000313" key="12">
    <source>
        <dbReference type="EMBL" id="RZS72305.1"/>
    </source>
</evidence>
<dbReference type="InterPro" id="IPR036890">
    <property type="entry name" value="HATPase_C_sf"/>
</dbReference>
<feature type="domain" description="Histidine kinase" evidence="11">
    <location>
        <begin position="559"/>
        <end position="648"/>
    </location>
</feature>
<dbReference type="OrthoDB" id="617348at2"/>
<dbReference type="GO" id="GO:0000155">
    <property type="term" value="F:phosphorelay sensor kinase activity"/>
    <property type="evidence" value="ECO:0007669"/>
    <property type="project" value="InterPro"/>
</dbReference>
<evidence type="ECO:0000256" key="6">
    <source>
        <dbReference type="ARBA" id="ARBA00022989"/>
    </source>
</evidence>
<sequence length="648" mass="73478">MKKLLLILYSTLLGLLCTAQDATIRDSLLKLMQERKEDTGKVLLLIQIGNEYELQLQDINTAAQYYLQAKRLSEKLNYTLGLIKFYSNYTGILNQKEEFDSALFLNKQALQLSFTTRDKKLIGKTYGNVGNSFNYIGDYDSAVYYYQEATKNIEAIQDTYLLARINEMIQLIYQKTGRHDYALQYGKAALKELRKSGDSMDLGRALLNVANSYQNKRFDDSALACYHEALQIANRIQFQGLELSSLLGIANIYFHQYDADKQKPYAEKALALSKVTDDAEGEIIAERAMALHYLLKDDLPLAKTYILNSLKLADSLTMTHEHLESLRVLSSILYAQKDIVGAERILDSLQIIEDRLRGMEVQQKILILEKRYETEKKESQIKLQQSQIKQKNALNYFLIAGSASLLIILLLAYRNHAHRKKLQQQRIVELETENKLSATEAVLKGEEQERTRLAKDLHDGLGGMLSGIKFSLSNMKENLLMTPDNALAFERSMDMLDSSIREMRRVAHNMMPEMLVKYGLDIALKEFCNEIDRSGAIHVNYQSVGMDAVNIDQTSGVTIYRIVQELLNNVIKHAHAKNVLVQLHYSGQEKLLAITVEDDGKGFDVNSLGSAAGMGWRSIQNRVEFLNGKSDIQSSHSNGTSVMIEISM</sequence>
<feature type="transmembrane region" description="Helical" evidence="9">
    <location>
        <begin position="393"/>
        <end position="413"/>
    </location>
</feature>
<protein>
    <submittedName>
        <fullName evidence="12">Histidine kinase/DNA gyrase B/HSP90-like ATPase</fullName>
    </submittedName>
</protein>
<keyword evidence="8 9" id="KW-0472">Membrane</keyword>
<keyword evidence="5 12" id="KW-0418">Kinase</keyword>
<dbReference type="PROSITE" id="PS50109">
    <property type="entry name" value="HIS_KIN"/>
    <property type="match status" value="1"/>
</dbReference>
<comment type="subcellular location">
    <subcellularLocation>
        <location evidence="1">Cell membrane</location>
        <topology evidence="1">Multi-pass membrane protein</topology>
    </subcellularLocation>
</comment>
<dbReference type="RefSeq" id="WP_130542736.1">
    <property type="nucleotide sequence ID" value="NZ_CP042431.1"/>
</dbReference>
<dbReference type="SUPFAM" id="SSF48452">
    <property type="entry name" value="TPR-like"/>
    <property type="match status" value="2"/>
</dbReference>
<evidence type="ECO:0000256" key="5">
    <source>
        <dbReference type="ARBA" id="ARBA00022777"/>
    </source>
</evidence>